<feature type="compositionally biased region" description="Polar residues" evidence="1">
    <location>
        <begin position="61"/>
        <end position="76"/>
    </location>
</feature>
<sequence length="416" mass="46500">MAELEDQSAGICSLDLRQPPIDPRRSRRRCMNFGFGREEFHPTTPSSVQMKYQHQERDDTSSSVSTPLGTYTGTESDFSSLKDIELEFPKPPSIGPMIRRMQSSPSFAESSNAFSENCTTMSDHLFRHTSSWSRTVSEQQFDTPNEVSLSSTFQTTNGRAVGLSKEFDVAIDHECLILNAINTSCAARWQENHRASKTGPYLPAHVQPRSRDSAFYAKKQPISIIRRVVSLTTSPRHENGTCAPPRTVHKMRSLKFTPFSDSSQYYTEKSKPPPKSPLRGRSISMEFQKGRSSAHGRSLFTLPSSNVKQKPSHKSTLSLPLARLGLSTGSQADSNPPISKRPATQVWHRPVVQDADNSGVGMTSFMDITPEHKAHKTVHVVGRDRVRNLWQKASNGILGWGKTLRKKTQKDFLLAL</sequence>
<evidence type="ECO:0000256" key="1">
    <source>
        <dbReference type="SAM" id="MobiDB-lite"/>
    </source>
</evidence>
<feature type="region of interest" description="Disordered" evidence="1">
    <location>
        <begin position="288"/>
        <end position="316"/>
    </location>
</feature>
<protein>
    <submittedName>
        <fullName evidence="2">Uncharacterized protein</fullName>
    </submittedName>
</protein>
<reference evidence="2" key="1">
    <citation type="submission" date="2023-06" db="EMBL/GenBank/DDBJ databases">
        <authorList>
            <consortium name="Lawrence Berkeley National Laboratory"/>
            <person name="Ahrendt S."/>
            <person name="Sahu N."/>
            <person name="Indic B."/>
            <person name="Wong-Bajracharya J."/>
            <person name="Merenyi Z."/>
            <person name="Ke H.-M."/>
            <person name="Monk M."/>
            <person name="Kocsube S."/>
            <person name="Drula E."/>
            <person name="Lipzen A."/>
            <person name="Balint B."/>
            <person name="Henrissat B."/>
            <person name="Andreopoulos B."/>
            <person name="Martin F.M."/>
            <person name="Harder C.B."/>
            <person name="Rigling D."/>
            <person name="Ford K.L."/>
            <person name="Foster G.D."/>
            <person name="Pangilinan J."/>
            <person name="Papanicolaou A."/>
            <person name="Barry K."/>
            <person name="LaButti K."/>
            <person name="Viragh M."/>
            <person name="Koriabine M."/>
            <person name="Yan M."/>
            <person name="Riley R."/>
            <person name="Champramary S."/>
            <person name="Plett K.L."/>
            <person name="Tsai I.J."/>
            <person name="Slot J."/>
            <person name="Sipos G."/>
            <person name="Plett J."/>
            <person name="Nagy L.G."/>
            <person name="Grigoriev I.V."/>
        </authorList>
    </citation>
    <scope>NUCLEOTIDE SEQUENCE</scope>
    <source>
        <strain evidence="2">ICMP 16352</strain>
    </source>
</reference>
<proteinExistence type="predicted"/>
<accession>A0AA39PLD7</accession>
<dbReference type="Proteomes" id="UP001175227">
    <property type="component" value="Unassembled WGS sequence"/>
</dbReference>
<keyword evidence="3" id="KW-1185">Reference proteome</keyword>
<organism evidence="2 3">
    <name type="scientific">Armillaria novae-zelandiae</name>
    <dbReference type="NCBI Taxonomy" id="153914"/>
    <lineage>
        <taxon>Eukaryota</taxon>
        <taxon>Fungi</taxon>
        <taxon>Dikarya</taxon>
        <taxon>Basidiomycota</taxon>
        <taxon>Agaricomycotina</taxon>
        <taxon>Agaricomycetes</taxon>
        <taxon>Agaricomycetidae</taxon>
        <taxon>Agaricales</taxon>
        <taxon>Marasmiineae</taxon>
        <taxon>Physalacriaceae</taxon>
        <taxon>Armillaria</taxon>
    </lineage>
</organism>
<feature type="region of interest" description="Disordered" evidence="1">
    <location>
        <begin position="262"/>
        <end position="281"/>
    </location>
</feature>
<gene>
    <name evidence="2" type="ORF">IW261DRAFT_1559138</name>
</gene>
<evidence type="ECO:0000313" key="2">
    <source>
        <dbReference type="EMBL" id="KAK0485689.1"/>
    </source>
</evidence>
<evidence type="ECO:0000313" key="3">
    <source>
        <dbReference type="Proteomes" id="UP001175227"/>
    </source>
</evidence>
<feature type="region of interest" description="Disordered" evidence="1">
    <location>
        <begin position="36"/>
        <end position="76"/>
    </location>
</feature>
<feature type="compositionally biased region" description="Polar residues" evidence="1">
    <location>
        <begin position="43"/>
        <end position="52"/>
    </location>
</feature>
<dbReference type="EMBL" id="JAUEPR010000004">
    <property type="protein sequence ID" value="KAK0485689.1"/>
    <property type="molecule type" value="Genomic_DNA"/>
</dbReference>
<feature type="compositionally biased region" description="Polar residues" evidence="1">
    <location>
        <begin position="301"/>
        <end position="316"/>
    </location>
</feature>
<comment type="caution">
    <text evidence="2">The sequence shown here is derived from an EMBL/GenBank/DDBJ whole genome shotgun (WGS) entry which is preliminary data.</text>
</comment>
<name>A0AA39PLD7_9AGAR</name>
<dbReference type="AlphaFoldDB" id="A0AA39PLD7"/>